<name>A0A502BIP1_9HYPH</name>
<keyword evidence="5" id="KW-1185">Reference proteome</keyword>
<dbReference type="SUPFAM" id="SSF53850">
    <property type="entry name" value="Periplasmic binding protein-like II"/>
    <property type="match status" value="1"/>
</dbReference>
<evidence type="ECO:0000256" key="2">
    <source>
        <dbReference type="ARBA" id="ARBA00008520"/>
    </source>
</evidence>
<dbReference type="InterPro" id="IPR006059">
    <property type="entry name" value="SBP"/>
</dbReference>
<sequence>MIRLSVLNWNNRRATAPVAAAIQAYRRDHPNVEIEQVIRPLSDFEHQGIEQVAKEHDIVIFDHPFCGAIATSECFLTLDDRLPELTSALASSSYIGPSLETYRFAGHVWGLPIDGATQHALVRNDLLAEMNAKLPTTYADVLQLGRQARGKGLYLGTPVQTPHALLSVFAYMANLGKPVEASDKQLLAIPEHSFTQAYDAVRAILDLSPLETWGWNSIDIHEQMAVRDDIVYAPLVYGYATYGEPDNVNRLGFAAFAGIAVPYHAGTAIGGTAMGISRHSVQQDAALAFASYMASDVIQASLVAEHHGQPGGHCGWTDADMDARYNGFFSSVISTVEAAWIRPRFQGYVEFQQLGGEAIARSLANGEDASVARQRLLELGGLER</sequence>
<protein>
    <submittedName>
        <fullName evidence="4">Carbohydrate ABC transporter substrate-binding protein</fullName>
    </submittedName>
</protein>
<dbReference type="InterPro" id="IPR050490">
    <property type="entry name" value="Bact_solute-bd_prot1"/>
</dbReference>
<dbReference type="Proteomes" id="UP000315388">
    <property type="component" value="Unassembled WGS sequence"/>
</dbReference>
<reference evidence="4 5" key="1">
    <citation type="journal article" date="2003" name="Int. J. Syst. Evol. Microbiol.">
        <title>Towards a standardized format for the description of a novel species (of an established genus): Ochrobactrum gallinifaecis sp. nov.</title>
        <authorList>
            <person name="Kampfer P."/>
            <person name="Buczolits S."/>
            <person name="Albrecht A."/>
            <person name="Busse H.J."/>
            <person name="Stackebrandt E."/>
        </authorList>
    </citation>
    <scope>NUCLEOTIDE SEQUENCE [LARGE SCALE GENOMIC DNA]</scope>
    <source>
        <strain evidence="4 5">ISO 196</strain>
    </source>
</reference>
<dbReference type="EMBL" id="VEWJ01000017">
    <property type="protein sequence ID" value="TPF74075.1"/>
    <property type="molecule type" value="Genomic_DNA"/>
</dbReference>
<comment type="caution">
    <text evidence="4">The sequence shown here is derived from an EMBL/GenBank/DDBJ whole genome shotgun (WGS) entry which is preliminary data.</text>
</comment>
<dbReference type="PANTHER" id="PTHR43649">
    <property type="entry name" value="ARABINOSE-BINDING PROTEIN-RELATED"/>
    <property type="match status" value="1"/>
</dbReference>
<comment type="similarity">
    <text evidence="2">Belongs to the bacterial solute-binding protein 1 family.</text>
</comment>
<dbReference type="RefSeq" id="WP_140906214.1">
    <property type="nucleotide sequence ID" value="NZ_JBHTMD010000043.1"/>
</dbReference>
<evidence type="ECO:0000313" key="5">
    <source>
        <dbReference type="Proteomes" id="UP000315388"/>
    </source>
</evidence>
<dbReference type="Pfam" id="PF01547">
    <property type="entry name" value="SBP_bac_1"/>
    <property type="match status" value="1"/>
</dbReference>
<proteinExistence type="inferred from homology"/>
<evidence type="ECO:0000256" key="3">
    <source>
        <dbReference type="ARBA" id="ARBA00022764"/>
    </source>
</evidence>
<keyword evidence="3" id="KW-0574">Periplasm</keyword>
<gene>
    <name evidence="4" type="ORF">FHY56_16340</name>
</gene>
<dbReference type="PANTHER" id="PTHR43649:SF12">
    <property type="entry name" value="DIACETYLCHITOBIOSE BINDING PROTEIN DASA"/>
    <property type="match status" value="1"/>
</dbReference>
<dbReference type="Gene3D" id="3.40.190.10">
    <property type="entry name" value="Periplasmic binding protein-like II"/>
    <property type="match status" value="1"/>
</dbReference>
<dbReference type="OrthoDB" id="9811622at2"/>
<dbReference type="GO" id="GO:0042597">
    <property type="term" value="C:periplasmic space"/>
    <property type="evidence" value="ECO:0007669"/>
    <property type="project" value="UniProtKB-SubCell"/>
</dbReference>
<comment type="subcellular location">
    <subcellularLocation>
        <location evidence="1">Periplasm</location>
    </subcellularLocation>
</comment>
<accession>A0A502BIP1</accession>
<evidence type="ECO:0000256" key="1">
    <source>
        <dbReference type="ARBA" id="ARBA00004418"/>
    </source>
</evidence>
<evidence type="ECO:0000313" key="4">
    <source>
        <dbReference type="EMBL" id="TPF74075.1"/>
    </source>
</evidence>
<organism evidence="4 5">
    <name type="scientific">Brucella gallinifaecis</name>
    <dbReference type="NCBI Taxonomy" id="215590"/>
    <lineage>
        <taxon>Bacteria</taxon>
        <taxon>Pseudomonadati</taxon>
        <taxon>Pseudomonadota</taxon>
        <taxon>Alphaproteobacteria</taxon>
        <taxon>Hyphomicrobiales</taxon>
        <taxon>Brucellaceae</taxon>
        <taxon>Brucella/Ochrobactrum group</taxon>
        <taxon>Brucella</taxon>
    </lineage>
</organism>
<dbReference type="AlphaFoldDB" id="A0A502BIP1"/>